<dbReference type="AlphaFoldDB" id="A0A7X9XDP3"/>
<evidence type="ECO:0000313" key="1">
    <source>
        <dbReference type="EMBL" id="NME72869.1"/>
    </source>
</evidence>
<dbReference type="Proteomes" id="UP000576082">
    <property type="component" value="Unassembled WGS sequence"/>
</dbReference>
<name>A0A7X9XDP3_9BACT</name>
<organism evidence="1 2">
    <name type="scientific">Flammeovirga aprica JL-4</name>
    <dbReference type="NCBI Taxonomy" id="694437"/>
    <lineage>
        <taxon>Bacteria</taxon>
        <taxon>Pseudomonadati</taxon>
        <taxon>Bacteroidota</taxon>
        <taxon>Cytophagia</taxon>
        <taxon>Cytophagales</taxon>
        <taxon>Flammeovirgaceae</taxon>
        <taxon>Flammeovirga</taxon>
    </lineage>
</organism>
<dbReference type="RefSeq" id="WP_169661028.1">
    <property type="nucleotide sequence ID" value="NZ_JABANE010000228.1"/>
</dbReference>
<comment type="caution">
    <text evidence="1">The sequence shown here is derived from an EMBL/GenBank/DDBJ whole genome shotgun (WGS) entry which is preliminary data.</text>
</comment>
<protein>
    <submittedName>
        <fullName evidence="1">HEAT repeat domain-containing protein</fullName>
    </submittedName>
</protein>
<accession>A0A7X9XDP3</accession>
<sequence>MIKDKQKLILYFVTQKISEEKFELSFPEILERKSIQREFEIAFNTQDSLAIEFLWMIPYKYYDKQFHYYMCKKLILENWHKEHESIALSFQFFYKDPDCIDTVVEAMHLHCEHWDEEDDRDPFVRKCAYILGDIRTEYAIQKLKELSLSSDPIIKEYSTYQLQRIGEI</sequence>
<evidence type="ECO:0000313" key="2">
    <source>
        <dbReference type="Proteomes" id="UP000576082"/>
    </source>
</evidence>
<keyword evidence="2" id="KW-1185">Reference proteome</keyword>
<gene>
    <name evidence="1" type="ORF">HHU12_33235</name>
</gene>
<proteinExistence type="predicted"/>
<dbReference type="EMBL" id="JABANE010000228">
    <property type="protein sequence ID" value="NME72869.1"/>
    <property type="molecule type" value="Genomic_DNA"/>
</dbReference>
<reference evidence="1 2" key="1">
    <citation type="submission" date="2020-04" db="EMBL/GenBank/DDBJ databases">
        <title>Flammeovirga sp. SR4, a novel species isolated from seawater.</title>
        <authorList>
            <person name="Wang X."/>
        </authorList>
    </citation>
    <scope>NUCLEOTIDE SEQUENCE [LARGE SCALE GENOMIC DNA]</scope>
    <source>
        <strain evidence="1 2">ATCC 23126</strain>
    </source>
</reference>